<sequence>MSSPSPLLRLQGSSLADTVTGVGRRRACGLAEKGPVLYLPASPAPYPRLPAPNTGVSPALSQSRKSTRVTCHGAQSVPRTALGSAETVCEVGLEEIWREPC</sequence>
<evidence type="ECO:0000313" key="3">
    <source>
        <dbReference type="Proteomes" id="UP000437017"/>
    </source>
</evidence>
<keyword evidence="3" id="KW-1185">Reference proteome</keyword>
<dbReference type="AlphaFoldDB" id="A0A6A1Q6Z7"/>
<evidence type="ECO:0000313" key="2">
    <source>
        <dbReference type="EMBL" id="KAB0403460.1"/>
    </source>
</evidence>
<name>A0A6A1Q6Z7_BALPH</name>
<feature type="compositionally biased region" description="Polar residues" evidence="1">
    <location>
        <begin position="54"/>
        <end position="64"/>
    </location>
</feature>
<protein>
    <submittedName>
        <fullName evidence="2">Uncharacterized protein</fullName>
    </submittedName>
</protein>
<reference evidence="2 3" key="1">
    <citation type="journal article" date="2019" name="PLoS ONE">
        <title>Genomic analyses reveal an absence of contemporary introgressive admixture between fin whales and blue whales, despite known hybrids.</title>
        <authorList>
            <person name="Westbury M.V."/>
            <person name="Petersen B."/>
            <person name="Lorenzen E.D."/>
        </authorList>
    </citation>
    <scope>NUCLEOTIDE SEQUENCE [LARGE SCALE GENOMIC DNA]</scope>
    <source>
        <strain evidence="2">FinWhale-01</strain>
    </source>
</reference>
<evidence type="ECO:0000256" key="1">
    <source>
        <dbReference type="SAM" id="MobiDB-lite"/>
    </source>
</evidence>
<proteinExistence type="predicted"/>
<accession>A0A6A1Q6Z7</accession>
<comment type="caution">
    <text evidence="2">The sequence shown here is derived from an EMBL/GenBank/DDBJ whole genome shotgun (WGS) entry which is preliminary data.</text>
</comment>
<gene>
    <name evidence="2" type="ORF">E2I00_001910</name>
</gene>
<feature type="region of interest" description="Disordered" evidence="1">
    <location>
        <begin position="49"/>
        <end position="71"/>
    </location>
</feature>
<dbReference type="Proteomes" id="UP000437017">
    <property type="component" value="Unassembled WGS sequence"/>
</dbReference>
<organism evidence="2 3">
    <name type="scientific">Balaenoptera physalus</name>
    <name type="common">Fin whale</name>
    <name type="synonym">Balaena physalus</name>
    <dbReference type="NCBI Taxonomy" id="9770"/>
    <lineage>
        <taxon>Eukaryota</taxon>
        <taxon>Metazoa</taxon>
        <taxon>Chordata</taxon>
        <taxon>Craniata</taxon>
        <taxon>Vertebrata</taxon>
        <taxon>Euteleostomi</taxon>
        <taxon>Mammalia</taxon>
        <taxon>Eutheria</taxon>
        <taxon>Laurasiatheria</taxon>
        <taxon>Artiodactyla</taxon>
        <taxon>Whippomorpha</taxon>
        <taxon>Cetacea</taxon>
        <taxon>Mysticeti</taxon>
        <taxon>Balaenopteridae</taxon>
        <taxon>Balaenoptera</taxon>
    </lineage>
</organism>
<dbReference type="EMBL" id="SGJD01000804">
    <property type="protein sequence ID" value="KAB0403460.1"/>
    <property type="molecule type" value="Genomic_DNA"/>
</dbReference>